<dbReference type="EMBL" id="RAQU01000141">
    <property type="protein sequence ID" value="RKK02588.1"/>
    <property type="molecule type" value="Genomic_DNA"/>
</dbReference>
<evidence type="ECO:0000313" key="8">
    <source>
        <dbReference type="Proteomes" id="UP000274097"/>
    </source>
</evidence>
<proteinExistence type="inferred from homology"/>
<dbReference type="GO" id="GO:0016811">
    <property type="term" value="F:hydrolase activity, acting on carbon-nitrogen (but not peptide) bonds, in linear amides"/>
    <property type="evidence" value="ECO:0007669"/>
    <property type="project" value="TreeGrafter"/>
</dbReference>
<evidence type="ECO:0000313" key="6">
    <source>
        <dbReference type="EMBL" id="RKK02588.1"/>
    </source>
</evidence>
<evidence type="ECO:0000313" key="7">
    <source>
        <dbReference type="EMBL" id="RMI26461.1"/>
    </source>
</evidence>
<comment type="cofactor">
    <cofactor evidence="1">
        <name>Zn(2+)</name>
        <dbReference type="ChEBI" id="CHEBI:29105"/>
    </cofactor>
</comment>
<dbReference type="Pfam" id="PF02633">
    <property type="entry name" value="Creatininase"/>
    <property type="match status" value="1"/>
</dbReference>
<evidence type="ECO:0000313" key="9">
    <source>
        <dbReference type="Proteomes" id="UP000278036"/>
    </source>
</evidence>
<evidence type="ECO:0000256" key="5">
    <source>
        <dbReference type="ARBA" id="ARBA00024029"/>
    </source>
</evidence>
<comment type="caution">
    <text evidence="6">The sequence shown here is derived from an EMBL/GenBank/DDBJ whole genome shotgun (WGS) entry which is preliminary data.</text>
</comment>
<dbReference type="InterPro" id="IPR024087">
    <property type="entry name" value="Creatininase-like_sf"/>
</dbReference>
<name>A0A3A9JPK5_9PROT</name>
<keyword evidence="2" id="KW-0479">Metal-binding</keyword>
<organism evidence="6 9">
    <name type="scientific">Teichococcus wenyumeiae</name>
    <dbReference type="NCBI Taxonomy" id="2478470"/>
    <lineage>
        <taxon>Bacteria</taxon>
        <taxon>Pseudomonadati</taxon>
        <taxon>Pseudomonadota</taxon>
        <taxon>Alphaproteobacteria</taxon>
        <taxon>Acetobacterales</taxon>
        <taxon>Roseomonadaceae</taxon>
        <taxon>Roseomonas</taxon>
    </lineage>
</organism>
<evidence type="ECO:0000256" key="3">
    <source>
        <dbReference type="ARBA" id="ARBA00022801"/>
    </source>
</evidence>
<dbReference type="EMBL" id="RFLX01000002">
    <property type="protein sequence ID" value="RMI26461.1"/>
    <property type="molecule type" value="Genomic_DNA"/>
</dbReference>
<evidence type="ECO:0000256" key="2">
    <source>
        <dbReference type="ARBA" id="ARBA00022723"/>
    </source>
</evidence>
<sequence>MRVAAMNWMEMEAQAARDDRCVLPIGSTEQHAYLSLCTDMILAERVAAEAAEPLGVPVFPVLPYGMVPGFAAYPGTVSLRMTTYAAVLGDILESLYRGGFRRIVVVNGHGGNSPVAGFFTEWLGQRADAQLKLHDWWRAPLTLEKVRQTDPEASHASWMENFPWTRLPGRPQPEGIKPRAALERMARVNPAIRREILGDGNFHGCYQREDAEMLAIWDVAVAETRAAISGDWD</sequence>
<reference evidence="6 9" key="1">
    <citation type="submission" date="2018-09" db="EMBL/GenBank/DDBJ databases">
        <title>Roseomonas sp. nov., isolated from feces of Tibetan antelopes in the Qinghai-Tibet plateau, China.</title>
        <authorList>
            <person name="Tian Z."/>
        </authorList>
    </citation>
    <scope>NUCLEOTIDE SEQUENCE [LARGE SCALE GENOMIC DNA]</scope>
    <source>
        <strain evidence="7 8">Z23</strain>
        <strain evidence="6 9">Z24</strain>
    </source>
</reference>
<accession>A0A3A9JPK5</accession>
<dbReference type="Proteomes" id="UP000278036">
    <property type="component" value="Unassembled WGS sequence"/>
</dbReference>
<evidence type="ECO:0000256" key="4">
    <source>
        <dbReference type="ARBA" id="ARBA00022833"/>
    </source>
</evidence>
<keyword evidence="3" id="KW-0378">Hydrolase</keyword>
<dbReference type="GO" id="GO:0046872">
    <property type="term" value="F:metal ion binding"/>
    <property type="evidence" value="ECO:0007669"/>
    <property type="project" value="UniProtKB-KW"/>
</dbReference>
<keyword evidence="4" id="KW-0862">Zinc</keyword>
<dbReference type="PANTHER" id="PTHR35005:SF1">
    <property type="entry name" value="2-AMINO-5-FORMYLAMINO-6-RIBOSYLAMINOPYRIMIDIN-4(3H)-ONE 5'-MONOPHOSPHATE DEFORMYLASE"/>
    <property type="match status" value="1"/>
</dbReference>
<dbReference type="OrthoDB" id="9801445at2"/>
<evidence type="ECO:0000256" key="1">
    <source>
        <dbReference type="ARBA" id="ARBA00001947"/>
    </source>
</evidence>
<keyword evidence="8" id="KW-1185">Reference proteome</keyword>
<dbReference type="InParanoid" id="A0A3A9JPK5"/>
<dbReference type="Proteomes" id="UP000274097">
    <property type="component" value="Unassembled WGS sequence"/>
</dbReference>
<gene>
    <name evidence="6" type="ORF">D6Z83_18995</name>
    <name evidence="7" type="ORF">EBE87_04070</name>
</gene>
<protein>
    <submittedName>
        <fullName evidence="6">Creatininase family protein</fullName>
    </submittedName>
</protein>
<comment type="similarity">
    <text evidence="5">Belongs to the creatininase superfamily.</text>
</comment>
<dbReference type="InterPro" id="IPR003785">
    <property type="entry name" value="Creatininase/forma_Hydrolase"/>
</dbReference>
<dbReference type="Gene3D" id="3.40.50.10310">
    <property type="entry name" value="Creatininase"/>
    <property type="match status" value="1"/>
</dbReference>
<dbReference type="AlphaFoldDB" id="A0A3A9JPK5"/>
<dbReference type="RefSeq" id="WP_120639824.1">
    <property type="nucleotide sequence ID" value="NZ_RAQU01000141.1"/>
</dbReference>
<dbReference type="PANTHER" id="PTHR35005">
    <property type="entry name" value="3-DEHYDRO-SCYLLO-INOSOSE HYDROLASE"/>
    <property type="match status" value="1"/>
</dbReference>
<dbReference type="SUPFAM" id="SSF102215">
    <property type="entry name" value="Creatininase"/>
    <property type="match status" value="1"/>
</dbReference>
<dbReference type="GO" id="GO:0009231">
    <property type="term" value="P:riboflavin biosynthetic process"/>
    <property type="evidence" value="ECO:0007669"/>
    <property type="project" value="TreeGrafter"/>
</dbReference>